<keyword evidence="4" id="KW-0456">Lyase</keyword>
<evidence type="ECO:0000259" key="5">
    <source>
        <dbReference type="Pfam" id="PF01370"/>
    </source>
</evidence>
<evidence type="ECO:0000256" key="3">
    <source>
        <dbReference type="ARBA" id="ARBA00023027"/>
    </source>
</evidence>
<dbReference type="Gene3D" id="3.90.25.10">
    <property type="entry name" value="UDP-galactose 4-epimerase, domain 1"/>
    <property type="match status" value="1"/>
</dbReference>
<dbReference type="GO" id="GO:0070403">
    <property type="term" value="F:NAD+ binding"/>
    <property type="evidence" value="ECO:0007669"/>
    <property type="project" value="InterPro"/>
</dbReference>
<feature type="non-terminal residue" evidence="6">
    <location>
        <position position="1"/>
    </location>
</feature>
<evidence type="ECO:0000256" key="2">
    <source>
        <dbReference type="ARBA" id="ARBA00022793"/>
    </source>
</evidence>
<dbReference type="EMBL" id="VBPA01000404">
    <property type="protein sequence ID" value="TMQ68384.1"/>
    <property type="molecule type" value="Genomic_DNA"/>
</dbReference>
<dbReference type="GO" id="GO:0048040">
    <property type="term" value="F:UDP-glucuronate decarboxylase activity"/>
    <property type="evidence" value="ECO:0007669"/>
    <property type="project" value="TreeGrafter"/>
</dbReference>
<evidence type="ECO:0000256" key="1">
    <source>
        <dbReference type="ARBA" id="ARBA00001911"/>
    </source>
</evidence>
<dbReference type="InterPro" id="IPR001509">
    <property type="entry name" value="Epimerase_deHydtase"/>
</dbReference>
<gene>
    <name evidence="6" type="ORF">E6K80_14250</name>
</gene>
<accession>A0A538TXL6</accession>
<name>A0A538TXL6_UNCEI</name>
<dbReference type="SUPFAM" id="SSF51735">
    <property type="entry name" value="NAD(P)-binding Rossmann-fold domains"/>
    <property type="match status" value="1"/>
</dbReference>
<dbReference type="PANTHER" id="PTHR43078:SF6">
    <property type="entry name" value="UDP-GLUCURONIC ACID DECARBOXYLASE 1"/>
    <property type="match status" value="1"/>
</dbReference>
<dbReference type="InterPro" id="IPR044516">
    <property type="entry name" value="UXS-like"/>
</dbReference>
<dbReference type="InterPro" id="IPR036291">
    <property type="entry name" value="NAD(P)-bd_dom_sf"/>
</dbReference>
<comment type="caution">
    <text evidence="6">The sequence shown here is derived from an EMBL/GenBank/DDBJ whole genome shotgun (WGS) entry which is preliminary data.</text>
</comment>
<comment type="cofactor">
    <cofactor evidence="1">
        <name>NAD(+)</name>
        <dbReference type="ChEBI" id="CHEBI:57540"/>
    </cofactor>
</comment>
<evidence type="ECO:0000256" key="4">
    <source>
        <dbReference type="ARBA" id="ARBA00023239"/>
    </source>
</evidence>
<dbReference type="AlphaFoldDB" id="A0A538TXL6"/>
<dbReference type="PANTHER" id="PTHR43078">
    <property type="entry name" value="UDP-GLUCURONIC ACID DECARBOXYLASE-RELATED"/>
    <property type="match status" value="1"/>
</dbReference>
<reference evidence="6 7" key="1">
    <citation type="journal article" date="2019" name="Nat. Microbiol.">
        <title>Mediterranean grassland soil C-N compound turnover is dependent on rainfall and depth, and is mediated by genomically divergent microorganisms.</title>
        <authorList>
            <person name="Diamond S."/>
            <person name="Andeer P.F."/>
            <person name="Li Z."/>
            <person name="Crits-Christoph A."/>
            <person name="Burstein D."/>
            <person name="Anantharaman K."/>
            <person name="Lane K.R."/>
            <person name="Thomas B.C."/>
            <person name="Pan C."/>
            <person name="Northen T.R."/>
            <person name="Banfield J.F."/>
        </authorList>
    </citation>
    <scope>NUCLEOTIDE SEQUENCE [LARGE SCALE GENOMIC DNA]</scope>
    <source>
        <strain evidence="6">WS_10</strain>
    </source>
</reference>
<dbReference type="Proteomes" id="UP000319836">
    <property type="component" value="Unassembled WGS sequence"/>
</dbReference>
<dbReference type="Gene3D" id="3.40.50.720">
    <property type="entry name" value="NAD(P)-binding Rossmann-like Domain"/>
    <property type="match status" value="1"/>
</dbReference>
<protein>
    <submittedName>
        <fullName evidence="6">NAD-dependent epimerase/dehydratase family protein</fullName>
    </submittedName>
</protein>
<organism evidence="6 7">
    <name type="scientific">Eiseniibacteriota bacterium</name>
    <dbReference type="NCBI Taxonomy" id="2212470"/>
    <lineage>
        <taxon>Bacteria</taxon>
        <taxon>Candidatus Eiseniibacteriota</taxon>
    </lineage>
</organism>
<feature type="domain" description="NAD-dependent epimerase/dehydratase" evidence="5">
    <location>
        <begin position="1"/>
        <end position="65"/>
    </location>
</feature>
<dbReference type="Pfam" id="PF01370">
    <property type="entry name" value="Epimerase"/>
    <property type="match status" value="1"/>
</dbReference>
<dbReference type="GO" id="GO:0005737">
    <property type="term" value="C:cytoplasm"/>
    <property type="evidence" value="ECO:0007669"/>
    <property type="project" value="TreeGrafter"/>
</dbReference>
<proteinExistence type="predicted"/>
<sequence length="140" mass="15130">RPFYQYGPFEDGRRLVPYVIDTLLRGEEAGITRGLQVRDFLHVADVGSAIAAAATSHLEGPVNIGSGQPVTVREIVATIAAILGSSERVKFGARPDSPTDPPFICANTRKLVEGTGWEPRFDLRSGLEDTIASRRAPART</sequence>
<evidence type="ECO:0000313" key="6">
    <source>
        <dbReference type="EMBL" id="TMQ68384.1"/>
    </source>
</evidence>
<evidence type="ECO:0000313" key="7">
    <source>
        <dbReference type="Proteomes" id="UP000319836"/>
    </source>
</evidence>
<keyword evidence="3" id="KW-0520">NAD</keyword>
<keyword evidence="2" id="KW-0210">Decarboxylase</keyword>
<dbReference type="GO" id="GO:0042732">
    <property type="term" value="P:D-xylose metabolic process"/>
    <property type="evidence" value="ECO:0007669"/>
    <property type="project" value="InterPro"/>
</dbReference>